<keyword evidence="9" id="KW-1185">Reference proteome</keyword>
<dbReference type="RefSeq" id="WP_069691137.1">
    <property type="nucleotide sequence ID" value="NZ_CP017147.1"/>
</dbReference>
<comment type="subcellular location">
    <subcellularLocation>
        <location evidence="1">Cell membrane</location>
        <topology evidence="1">Multi-pass membrane protein</topology>
    </subcellularLocation>
</comment>
<keyword evidence="5 7" id="KW-1133">Transmembrane helix</keyword>
<evidence type="ECO:0000256" key="7">
    <source>
        <dbReference type="SAM" id="Phobius"/>
    </source>
</evidence>
<name>A0A1D7U3J0_9HYPH</name>
<comment type="similarity">
    <text evidence="2">Belongs to the DoxX family.</text>
</comment>
<dbReference type="STRING" id="1526658.BHK69_17035"/>
<sequence>MIDNRFAPYGALGLRVALGLMFIAHAYLKLVIFTPAGFAGFLGQVGLPAVLAWPIILAELLGGLAILTGFYGRYVSILLLPVLLGALMVHAPNGWVFNAPNGGWEYPAFLALAALAHGLIGDGGLALKPARLSWNGATASA</sequence>
<dbReference type="Proteomes" id="UP000094969">
    <property type="component" value="Chromosome"/>
</dbReference>
<protein>
    <recommendedName>
        <fullName evidence="10">DoxX family protein</fullName>
    </recommendedName>
</protein>
<evidence type="ECO:0000313" key="9">
    <source>
        <dbReference type="Proteomes" id="UP000094969"/>
    </source>
</evidence>
<feature type="transmembrane region" description="Helical" evidence="7">
    <location>
        <begin position="45"/>
        <end position="67"/>
    </location>
</feature>
<evidence type="ECO:0000256" key="3">
    <source>
        <dbReference type="ARBA" id="ARBA00022475"/>
    </source>
</evidence>
<evidence type="ECO:0000256" key="5">
    <source>
        <dbReference type="ARBA" id="ARBA00022989"/>
    </source>
</evidence>
<dbReference type="KEGG" id="bvv:BHK69_17035"/>
<feature type="transmembrane region" description="Helical" evidence="7">
    <location>
        <begin position="12"/>
        <end position="33"/>
    </location>
</feature>
<dbReference type="EMBL" id="CP017147">
    <property type="protein sequence ID" value="AOO81927.1"/>
    <property type="molecule type" value="Genomic_DNA"/>
</dbReference>
<keyword evidence="4 7" id="KW-0812">Transmembrane</keyword>
<dbReference type="InterPro" id="IPR051907">
    <property type="entry name" value="DoxX-like_oxidoreductase"/>
</dbReference>
<dbReference type="PANTHER" id="PTHR33452">
    <property type="entry name" value="OXIDOREDUCTASE CATD-RELATED"/>
    <property type="match status" value="1"/>
</dbReference>
<reference evidence="8 9" key="1">
    <citation type="journal article" date="2015" name="Antonie Van Leeuwenhoek">
        <title>Bosea vaviloviae sp. nov., a new species of slow-growing rhizobia isolated from nodules of the relict species Vavilovia formosa (Stev.) Fed.</title>
        <authorList>
            <person name="Safronova V.I."/>
            <person name="Kuznetsova I.G."/>
            <person name="Sazanova A.L."/>
            <person name="Kimeklis A.K."/>
            <person name="Belimov A.A."/>
            <person name="Andronov E.E."/>
            <person name="Pinaev A.G."/>
            <person name="Chizhevskaya E.P."/>
            <person name="Pukhaev A.R."/>
            <person name="Popov K.P."/>
            <person name="Willems A."/>
            <person name="Tikhonovich I.A."/>
        </authorList>
    </citation>
    <scope>NUCLEOTIDE SEQUENCE [LARGE SCALE GENOMIC DNA]</scope>
    <source>
        <strain evidence="8 9">Vaf18</strain>
    </source>
</reference>
<organism evidence="8 9">
    <name type="scientific">Bosea vaviloviae</name>
    <dbReference type="NCBI Taxonomy" id="1526658"/>
    <lineage>
        <taxon>Bacteria</taxon>
        <taxon>Pseudomonadati</taxon>
        <taxon>Pseudomonadota</taxon>
        <taxon>Alphaproteobacteria</taxon>
        <taxon>Hyphomicrobiales</taxon>
        <taxon>Boseaceae</taxon>
        <taxon>Bosea</taxon>
    </lineage>
</organism>
<evidence type="ECO:0000313" key="8">
    <source>
        <dbReference type="EMBL" id="AOO81927.1"/>
    </source>
</evidence>
<feature type="transmembrane region" description="Helical" evidence="7">
    <location>
        <begin position="108"/>
        <end position="127"/>
    </location>
</feature>
<dbReference type="PANTHER" id="PTHR33452:SF1">
    <property type="entry name" value="INNER MEMBRANE PROTEIN YPHA-RELATED"/>
    <property type="match status" value="1"/>
</dbReference>
<dbReference type="AlphaFoldDB" id="A0A1D7U3J0"/>
<keyword evidence="3" id="KW-1003">Cell membrane</keyword>
<evidence type="ECO:0000256" key="6">
    <source>
        <dbReference type="ARBA" id="ARBA00023136"/>
    </source>
</evidence>
<evidence type="ECO:0008006" key="10">
    <source>
        <dbReference type="Google" id="ProtNLM"/>
    </source>
</evidence>
<keyword evidence="6 7" id="KW-0472">Membrane</keyword>
<evidence type="ECO:0000256" key="2">
    <source>
        <dbReference type="ARBA" id="ARBA00006679"/>
    </source>
</evidence>
<proteinExistence type="inferred from homology"/>
<dbReference type="Pfam" id="PF07681">
    <property type="entry name" value="DoxX"/>
    <property type="match status" value="1"/>
</dbReference>
<evidence type="ECO:0000256" key="1">
    <source>
        <dbReference type="ARBA" id="ARBA00004651"/>
    </source>
</evidence>
<dbReference type="OrthoDB" id="5382961at2"/>
<dbReference type="InterPro" id="IPR032808">
    <property type="entry name" value="DoxX"/>
</dbReference>
<dbReference type="GO" id="GO:0005886">
    <property type="term" value="C:plasma membrane"/>
    <property type="evidence" value="ECO:0007669"/>
    <property type="project" value="UniProtKB-SubCell"/>
</dbReference>
<accession>A0A1D7U3J0</accession>
<evidence type="ECO:0000256" key="4">
    <source>
        <dbReference type="ARBA" id="ARBA00022692"/>
    </source>
</evidence>
<feature type="transmembrane region" description="Helical" evidence="7">
    <location>
        <begin position="74"/>
        <end position="96"/>
    </location>
</feature>
<gene>
    <name evidence="8" type="ORF">BHK69_17035</name>
</gene>